<dbReference type="Pfam" id="PF13650">
    <property type="entry name" value="Asp_protease_2"/>
    <property type="match status" value="1"/>
</dbReference>
<comment type="caution">
    <text evidence="2">The sequence shown here is derived from an EMBL/GenBank/DDBJ whole genome shotgun (WGS) entry which is preliminary data.</text>
</comment>
<dbReference type="Gene3D" id="2.40.70.10">
    <property type="entry name" value="Acid Proteases"/>
    <property type="match status" value="1"/>
</dbReference>
<protein>
    <recommendedName>
        <fullName evidence="4">Peptidase A2 domain-containing protein</fullName>
    </recommendedName>
</protein>
<dbReference type="AlphaFoldDB" id="A0A2M7WRB3"/>
<evidence type="ECO:0000313" key="3">
    <source>
        <dbReference type="Proteomes" id="UP000230758"/>
    </source>
</evidence>
<evidence type="ECO:0000256" key="1">
    <source>
        <dbReference type="SAM" id="MobiDB-lite"/>
    </source>
</evidence>
<dbReference type="SUPFAM" id="SSF50630">
    <property type="entry name" value="Acid proteases"/>
    <property type="match status" value="1"/>
</dbReference>
<feature type="region of interest" description="Disordered" evidence="1">
    <location>
        <begin position="108"/>
        <end position="127"/>
    </location>
</feature>
<name>A0A2M7WRB3_9BACT</name>
<accession>A0A2M7WRB3</accession>
<dbReference type="InterPro" id="IPR021109">
    <property type="entry name" value="Peptidase_aspartic_dom_sf"/>
</dbReference>
<evidence type="ECO:0000313" key="2">
    <source>
        <dbReference type="EMBL" id="PJA32548.1"/>
    </source>
</evidence>
<dbReference type="Proteomes" id="UP000230758">
    <property type="component" value="Unassembled WGS sequence"/>
</dbReference>
<feature type="compositionally biased region" description="Acidic residues" evidence="1">
    <location>
        <begin position="112"/>
        <end position="127"/>
    </location>
</feature>
<reference evidence="3" key="1">
    <citation type="submission" date="2017-09" db="EMBL/GenBank/DDBJ databases">
        <title>Depth-based differentiation of microbial function through sediment-hosted aquifers and enrichment of novel symbionts in the deep terrestrial subsurface.</title>
        <authorList>
            <person name="Probst A.J."/>
            <person name="Ladd B."/>
            <person name="Jarett J.K."/>
            <person name="Geller-Mcgrath D.E."/>
            <person name="Sieber C.M.K."/>
            <person name="Emerson J.B."/>
            <person name="Anantharaman K."/>
            <person name="Thomas B.C."/>
            <person name="Malmstrom R."/>
            <person name="Stieglmeier M."/>
            <person name="Klingl A."/>
            <person name="Woyke T."/>
            <person name="Ryan C.M."/>
            <person name="Banfield J.F."/>
        </authorList>
    </citation>
    <scope>NUCLEOTIDE SEQUENCE [LARGE SCALE GENOMIC DNA]</scope>
</reference>
<organism evidence="2 3">
    <name type="scientific">Candidatus Zambryskibacteria bacterium CG_4_9_14_3_um_filter_42_15</name>
    <dbReference type="NCBI Taxonomy" id="1975112"/>
    <lineage>
        <taxon>Bacteria</taxon>
        <taxon>Candidatus Zambryskiibacteriota</taxon>
    </lineage>
</organism>
<sequence>YTNSGSVKVRAIIDTGARSSSIAKTFVEKYGLRPFIEDTVNEKCENGKVYVVNALGWECRTRVNLSFSLKGRLHETTATVSERNNLKTLVLIGRRDTVGKYIVRPISHDSIQEDDSEAEAEEEEKED</sequence>
<feature type="non-terminal residue" evidence="2">
    <location>
        <position position="1"/>
    </location>
</feature>
<gene>
    <name evidence="2" type="ORF">CO185_02535</name>
</gene>
<proteinExistence type="predicted"/>
<evidence type="ECO:0008006" key="4">
    <source>
        <dbReference type="Google" id="ProtNLM"/>
    </source>
</evidence>
<dbReference type="EMBL" id="PFXF01000029">
    <property type="protein sequence ID" value="PJA32548.1"/>
    <property type="molecule type" value="Genomic_DNA"/>
</dbReference>